<feature type="region of interest" description="Disordered" evidence="1">
    <location>
        <begin position="171"/>
        <end position="303"/>
    </location>
</feature>
<dbReference type="EMBL" id="KI545866">
    <property type="protein sequence ID" value="EST06945.1"/>
    <property type="molecule type" value="Genomic_DNA"/>
</dbReference>
<dbReference type="InterPro" id="IPR029058">
    <property type="entry name" value="AB_hydrolase_fold"/>
</dbReference>
<feature type="signal peptide" evidence="2">
    <location>
        <begin position="1"/>
        <end position="24"/>
    </location>
</feature>
<proteinExistence type="predicted"/>
<feature type="chain" id="PRO_5004732366" evidence="2">
    <location>
        <begin position="25"/>
        <end position="644"/>
    </location>
</feature>
<name>V5EPA6_KALBG</name>
<dbReference type="PANTHER" id="PTHR35560:SF3">
    <property type="entry name" value="PEPTIDASE S9 PROLYL OLIGOPEPTIDASE CATALYTIC DOMAIN-CONTAINING PROTEIN"/>
    <property type="match status" value="1"/>
</dbReference>
<reference evidence="4" key="1">
    <citation type="journal article" date="2013" name="Genome Announc.">
        <title>Draft genome sequence of Pseudozyma brasiliensis sp. nov. strain GHG001, a high producer of endo-1,4-xylanase isolated from an insect pest of sugarcane.</title>
        <authorList>
            <person name="Oliveira J.V.D.C."/>
            <person name="dos Santos R.A.C."/>
            <person name="Borges T.A."/>
            <person name="Riano-Pachon D.M."/>
            <person name="Goldman G.H."/>
        </authorList>
    </citation>
    <scope>NUCLEOTIDE SEQUENCE [LARGE SCALE GENOMIC DNA]</scope>
    <source>
        <strain evidence="4">GHG001</strain>
    </source>
</reference>
<dbReference type="SUPFAM" id="SSF53474">
    <property type="entry name" value="alpha/beta-Hydrolases"/>
    <property type="match status" value="1"/>
</dbReference>
<accession>V5EPA6</accession>
<keyword evidence="4" id="KW-1185">Reference proteome</keyword>
<dbReference type="Gene3D" id="3.40.50.1820">
    <property type="entry name" value="alpha/beta hydrolase"/>
    <property type="match status" value="1"/>
</dbReference>
<dbReference type="OMA" id="FFHPVEM"/>
<gene>
    <name evidence="3" type="ORF">PSEUBRA_SCAF23g05161</name>
</gene>
<organism evidence="3 4">
    <name type="scientific">Kalmanozyma brasiliensis (strain GHG001)</name>
    <name type="common">Yeast</name>
    <name type="synonym">Pseudozyma brasiliensis</name>
    <dbReference type="NCBI Taxonomy" id="1365824"/>
    <lineage>
        <taxon>Eukaryota</taxon>
        <taxon>Fungi</taxon>
        <taxon>Dikarya</taxon>
        <taxon>Basidiomycota</taxon>
        <taxon>Ustilaginomycotina</taxon>
        <taxon>Ustilaginomycetes</taxon>
        <taxon>Ustilaginales</taxon>
        <taxon>Ustilaginaceae</taxon>
        <taxon>Kalmanozyma</taxon>
    </lineage>
</organism>
<evidence type="ECO:0000256" key="2">
    <source>
        <dbReference type="SAM" id="SignalP"/>
    </source>
</evidence>
<dbReference type="AlphaFoldDB" id="V5EPA6"/>
<feature type="region of interest" description="Disordered" evidence="1">
    <location>
        <begin position="624"/>
        <end position="644"/>
    </location>
</feature>
<feature type="compositionally biased region" description="Low complexity" evidence="1">
    <location>
        <begin position="171"/>
        <end position="261"/>
    </location>
</feature>
<sequence length="644" mass="68266">MLRLAWLTLASALLLAVLTPLVVALPFIPISANYIEAFQARFDPRPVQPQRRYITTFTAPTGFRYSWGIDGYRVSYGTSSGQYISRSAIPNAIKVDQNAVNSCGALCRRSSRCNFFHPVEMSGSSEGNVICALFTAKQSKSNAIYDAGPGTTGGFVVSAYGFSRNIATADSVATSSTARPTTSTTTTTTSSSSRASSTTSSSSKATTSTSLSSSAQSTSRSTSIASSSTSSRTFASSTSSGVGSASSASQTSSAPTTSASAPVPPTATIDSLSSGSATNTTTMTTTTTAAPTPTGPPPPPAGATLVQFQPCNGINATVPMLVNKNYPINGSTSATTVWISQHGASRNFEDYFRSVRNVVGDLGVIIAPNFYASFDRGRQYNRTTNLAWNSNDWGDGADAVAPANISACSSFDVYDALLAQLADKSKFPSLTQIFIVAHSAGSAMMTKYGVLNPSTGARFVLANAPTMPYFTLVRPNSTENCTSYDNWAYGFSSPVPRYVAARAPDRESAFRSWIGQDLTFMTGDLDTYSRDFSGDQGCQARAQGGLNRRDRGYAWWAYLNLIGGTSTNVTAFYGYDSFTNQSVTSLNPPKFGARQCTVDGVAHDNYGMFASDCGRAALMGNATLPPDPGPLRPYEDEEEEQYHE</sequence>
<dbReference type="Proteomes" id="UP000019377">
    <property type="component" value="Unassembled WGS sequence"/>
</dbReference>
<feature type="compositionally biased region" description="Low complexity" evidence="1">
    <location>
        <begin position="277"/>
        <end position="292"/>
    </location>
</feature>
<dbReference type="HOGENOM" id="CLU_468614_0_0_1"/>
<dbReference type="PANTHER" id="PTHR35560">
    <property type="entry name" value="BLL0132 PROTEIN"/>
    <property type="match status" value="1"/>
</dbReference>
<evidence type="ECO:0000256" key="1">
    <source>
        <dbReference type="SAM" id="MobiDB-lite"/>
    </source>
</evidence>
<dbReference type="eggNOG" id="ENOG502RW1P">
    <property type="taxonomic scope" value="Eukaryota"/>
</dbReference>
<evidence type="ECO:0000313" key="3">
    <source>
        <dbReference type="EMBL" id="EST06945.1"/>
    </source>
</evidence>
<dbReference type="OrthoDB" id="5985073at2759"/>
<feature type="compositionally biased region" description="Acidic residues" evidence="1">
    <location>
        <begin position="635"/>
        <end position="644"/>
    </location>
</feature>
<evidence type="ECO:0000313" key="4">
    <source>
        <dbReference type="Proteomes" id="UP000019377"/>
    </source>
</evidence>
<protein>
    <submittedName>
        <fullName evidence="3">Uncharacterized protein</fullName>
    </submittedName>
</protein>
<keyword evidence="2" id="KW-0732">Signal</keyword>